<dbReference type="GO" id="GO:0000324">
    <property type="term" value="C:fungal-type vacuole"/>
    <property type="evidence" value="ECO:0007669"/>
    <property type="project" value="TreeGrafter"/>
</dbReference>
<dbReference type="GO" id="GO:0005886">
    <property type="term" value="C:plasma membrane"/>
    <property type="evidence" value="ECO:0007669"/>
    <property type="project" value="TreeGrafter"/>
</dbReference>
<feature type="transmembrane region" description="Helical" evidence="5">
    <location>
        <begin position="127"/>
        <end position="147"/>
    </location>
</feature>
<name>A0A9W9VTU0_9EURO</name>
<feature type="transmembrane region" description="Helical" evidence="5">
    <location>
        <begin position="87"/>
        <end position="107"/>
    </location>
</feature>
<feature type="transmembrane region" description="Helical" evidence="5">
    <location>
        <begin position="255"/>
        <end position="277"/>
    </location>
</feature>
<reference evidence="6" key="2">
    <citation type="journal article" date="2023" name="IMA Fungus">
        <title>Comparative genomic study of the Penicillium genus elucidates a diverse pangenome and 15 lateral gene transfer events.</title>
        <authorList>
            <person name="Petersen C."/>
            <person name="Sorensen T."/>
            <person name="Nielsen M.R."/>
            <person name="Sondergaard T.E."/>
            <person name="Sorensen J.L."/>
            <person name="Fitzpatrick D.A."/>
            <person name="Frisvad J.C."/>
            <person name="Nielsen K.L."/>
        </authorList>
    </citation>
    <scope>NUCLEOTIDE SEQUENCE</scope>
    <source>
        <strain evidence="6">IBT 29864</strain>
    </source>
</reference>
<organism evidence="6 7">
    <name type="scientific">Penicillium cataractarum</name>
    <dbReference type="NCBI Taxonomy" id="2100454"/>
    <lineage>
        <taxon>Eukaryota</taxon>
        <taxon>Fungi</taxon>
        <taxon>Dikarya</taxon>
        <taxon>Ascomycota</taxon>
        <taxon>Pezizomycotina</taxon>
        <taxon>Eurotiomycetes</taxon>
        <taxon>Eurotiomycetidae</taxon>
        <taxon>Eurotiales</taxon>
        <taxon>Aspergillaceae</taxon>
        <taxon>Penicillium</taxon>
    </lineage>
</organism>
<keyword evidence="3 5" id="KW-1133">Transmembrane helix</keyword>
<dbReference type="AlphaFoldDB" id="A0A9W9VTU0"/>
<dbReference type="PANTHER" id="PTHR31465:SF8">
    <property type="entry name" value="DOMAIN PROTEIN, PUTATIVE (AFU_ORTHOLOGUE AFUA_6G14140)-RELATED"/>
    <property type="match status" value="1"/>
</dbReference>
<dbReference type="RefSeq" id="XP_056559974.1">
    <property type="nucleotide sequence ID" value="XM_056693245.1"/>
</dbReference>
<dbReference type="GeneID" id="81432422"/>
<evidence type="ECO:0000256" key="1">
    <source>
        <dbReference type="ARBA" id="ARBA00004141"/>
    </source>
</evidence>
<proteinExistence type="predicted"/>
<keyword evidence="4 5" id="KW-0472">Membrane</keyword>
<evidence type="ECO:0000256" key="5">
    <source>
        <dbReference type="SAM" id="Phobius"/>
    </source>
</evidence>
<feature type="transmembrane region" description="Helical" evidence="5">
    <location>
        <begin position="27"/>
        <end position="47"/>
    </location>
</feature>
<keyword evidence="7" id="KW-1185">Reference proteome</keyword>
<dbReference type="InterPro" id="IPR007568">
    <property type="entry name" value="RTA1"/>
</dbReference>
<protein>
    <submittedName>
        <fullName evidence="6">RTA1 domain protein</fullName>
    </submittedName>
</protein>
<evidence type="ECO:0000313" key="6">
    <source>
        <dbReference type="EMBL" id="KAJ5389246.1"/>
    </source>
</evidence>
<reference evidence="6" key="1">
    <citation type="submission" date="2022-11" db="EMBL/GenBank/DDBJ databases">
        <authorList>
            <person name="Petersen C."/>
        </authorList>
    </citation>
    <scope>NUCLEOTIDE SEQUENCE</scope>
    <source>
        <strain evidence="6">IBT 29864</strain>
    </source>
</reference>
<comment type="caution">
    <text evidence="6">The sequence shown here is derived from an EMBL/GenBank/DDBJ whole genome shotgun (WGS) entry which is preliminary data.</text>
</comment>
<evidence type="ECO:0000256" key="3">
    <source>
        <dbReference type="ARBA" id="ARBA00022989"/>
    </source>
</evidence>
<evidence type="ECO:0000313" key="7">
    <source>
        <dbReference type="Proteomes" id="UP001147782"/>
    </source>
</evidence>
<dbReference type="Proteomes" id="UP001147782">
    <property type="component" value="Unassembled WGS sequence"/>
</dbReference>
<accession>A0A9W9VTU0</accession>
<dbReference type="Pfam" id="PF04479">
    <property type="entry name" value="RTA1"/>
    <property type="match status" value="1"/>
</dbReference>
<sequence length="284" mass="31154">MLDTTNCKAVSPECPVAATTYGYTPNLGANAFFAAVFGLCCILNLVIGIKSRQVMFTIALTVGSLLELIGYIGRIQMHNNPWDMGGFQMQIVCLILAPSFVAAGIYWSLKHIVLFVGPEKSRLPPRLYPWIFVGCDVGSIILQAAGGGVAGSAKRTNKALLDAGNNIMISGIAFQVATMGVCGVLGMDFVFRVRKGRQFQEVQAEKLEESEVRKFYFFCVGEIIAYLTVLIRCIYRLPEMAGGWGNPLMQKETEFLILDGAMITIAVVILTILHPYFTCPFVRK</sequence>
<gene>
    <name evidence="6" type="ORF">N7496_000314</name>
</gene>
<feature type="transmembrane region" description="Helical" evidence="5">
    <location>
        <begin position="215"/>
        <end position="235"/>
    </location>
</feature>
<evidence type="ECO:0000256" key="4">
    <source>
        <dbReference type="ARBA" id="ARBA00023136"/>
    </source>
</evidence>
<keyword evidence="2 5" id="KW-0812">Transmembrane</keyword>
<dbReference type="PANTHER" id="PTHR31465">
    <property type="entry name" value="PROTEIN RTA1-RELATED"/>
    <property type="match status" value="1"/>
</dbReference>
<dbReference type="EMBL" id="JAPZBS010000001">
    <property type="protein sequence ID" value="KAJ5389246.1"/>
    <property type="molecule type" value="Genomic_DNA"/>
</dbReference>
<comment type="subcellular location">
    <subcellularLocation>
        <location evidence="1">Membrane</location>
        <topology evidence="1">Multi-pass membrane protein</topology>
    </subcellularLocation>
</comment>
<evidence type="ECO:0000256" key="2">
    <source>
        <dbReference type="ARBA" id="ARBA00022692"/>
    </source>
</evidence>
<feature type="transmembrane region" description="Helical" evidence="5">
    <location>
        <begin position="54"/>
        <end position="75"/>
    </location>
</feature>
<feature type="transmembrane region" description="Helical" evidence="5">
    <location>
        <begin position="167"/>
        <end position="191"/>
    </location>
</feature>
<dbReference type="OrthoDB" id="4521223at2759"/>